<dbReference type="InterPro" id="IPR002994">
    <property type="entry name" value="Surf1/Shy1"/>
</dbReference>
<evidence type="ECO:0000313" key="2">
    <source>
        <dbReference type="EMBL" id="CAB4728558.1"/>
    </source>
</evidence>
<proteinExistence type="predicted"/>
<dbReference type="EMBL" id="CAEZYV010000003">
    <property type="protein sequence ID" value="CAB4728558.1"/>
    <property type="molecule type" value="Genomic_DNA"/>
</dbReference>
<dbReference type="AlphaFoldDB" id="A0A6J6S1M2"/>
<keyword evidence="1" id="KW-0812">Transmembrane</keyword>
<dbReference type="GO" id="GO:0016020">
    <property type="term" value="C:membrane"/>
    <property type="evidence" value="ECO:0007669"/>
    <property type="project" value="InterPro"/>
</dbReference>
<keyword evidence="1" id="KW-1133">Transmembrane helix</keyword>
<accession>A0A6J6S1M2</accession>
<protein>
    <submittedName>
        <fullName evidence="2">Unannotated protein</fullName>
    </submittedName>
</protein>
<gene>
    <name evidence="2" type="ORF">UFOPK2788_00037</name>
</gene>
<name>A0A6J6S1M2_9ZZZZ</name>
<feature type="transmembrane region" description="Helical" evidence="1">
    <location>
        <begin position="213"/>
        <end position="236"/>
    </location>
</feature>
<evidence type="ECO:0000256" key="1">
    <source>
        <dbReference type="SAM" id="Phobius"/>
    </source>
</evidence>
<organism evidence="2">
    <name type="scientific">freshwater metagenome</name>
    <dbReference type="NCBI Taxonomy" id="449393"/>
    <lineage>
        <taxon>unclassified sequences</taxon>
        <taxon>metagenomes</taxon>
        <taxon>ecological metagenomes</taxon>
    </lineage>
</organism>
<reference evidence="2" key="1">
    <citation type="submission" date="2020-05" db="EMBL/GenBank/DDBJ databases">
        <authorList>
            <person name="Chiriac C."/>
            <person name="Salcher M."/>
            <person name="Ghai R."/>
            <person name="Kavagutti S V."/>
        </authorList>
    </citation>
    <scope>NUCLEOTIDE SEQUENCE</scope>
</reference>
<dbReference type="Pfam" id="PF02104">
    <property type="entry name" value="SURF1"/>
    <property type="match status" value="1"/>
</dbReference>
<keyword evidence="1" id="KW-0472">Membrane</keyword>
<sequence>MIALKALIKPTMKITKAFIAQLIVALLLSITFIGLGNWQLNRAHDVREVNKYLPDAAKIGLEKIATAGTNLEPDAINRIVSATGKYVQLYIAPKQELLGSTKKSKANLEVRLLELKGNRGILVVRGLENLEDQELPGTVKISGRLYPRQTSDATKALKGELSRIDPALIVGKSQLELFDGYIIATSEATNIGQEILTTRIPAPQLKSKVAGNYWQHISYVFIWWLMALMVLLAPFYNSMKDRNSGGNVRV</sequence>